<reference evidence="5" key="1">
    <citation type="submission" date="2020-06" db="EMBL/GenBank/DDBJ databases">
        <title>Genomic insights into acetone-butanol-ethanol (ABE) fermentation by sequencing solventogenic clostridia strains.</title>
        <authorList>
            <person name="Brown S."/>
        </authorList>
    </citation>
    <scope>NUCLEOTIDE SEQUENCE</scope>
    <source>
        <strain evidence="5">DJ123</strain>
    </source>
</reference>
<keyword evidence="5" id="KW-0645">Protease</keyword>
<dbReference type="InterPro" id="IPR000668">
    <property type="entry name" value="Peptidase_C1A_C"/>
</dbReference>
<evidence type="ECO:0000313" key="6">
    <source>
        <dbReference type="Proteomes" id="UP000822184"/>
    </source>
</evidence>
<accession>A0A1S8R3H0</accession>
<dbReference type="PROSITE" id="PS00639">
    <property type="entry name" value="THIOL_PROTEASE_HIS"/>
    <property type="match status" value="1"/>
</dbReference>
<feature type="domain" description="Peptidase C1A papain C-terminal" evidence="3">
    <location>
        <begin position="59"/>
        <end position="279"/>
    </location>
</feature>
<feature type="chain" id="PRO_5014274774" evidence="2">
    <location>
        <begin position="30"/>
        <end position="282"/>
    </location>
</feature>
<dbReference type="CDD" id="cd02619">
    <property type="entry name" value="Peptidase_C1"/>
    <property type="match status" value="1"/>
</dbReference>
<dbReference type="Pfam" id="PF00112">
    <property type="entry name" value="Peptidase_C1"/>
    <property type="match status" value="1"/>
</dbReference>
<gene>
    <name evidence="5" type="ORF">BCD95_001712</name>
    <name evidence="4" type="ORF">IS491_12160</name>
</gene>
<dbReference type="Proteomes" id="UP000631418">
    <property type="component" value="Unassembled WGS sequence"/>
</dbReference>
<evidence type="ECO:0000313" key="5">
    <source>
        <dbReference type="EMBL" id="NSB13453.1"/>
    </source>
</evidence>
<dbReference type="SUPFAM" id="SSF54001">
    <property type="entry name" value="Cysteine proteinases"/>
    <property type="match status" value="1"/>
</dbReference>
<evidence type="ECO:0000256" key="1">
    <source>
        <dbReference type="ARBA" id="ARBA00008455"/>
    </source>
</evidence>
<dbReference type="GO" id="GO:0006508">
    <property type="term" value="P:proteolysis"/>
    <property type="evidence" value="ECO:0007669"/>
    <property type="project" value="UniProtKB-KW"/>
</dbReference>
<dbReference type="InterPro" id="IPR025660">
    <property type="entry name" value="Pept_his_AS"/>
</dbReference>
<keyword evidence="5" id="KW-0378">Hydrolase</keyword>
<dbReference type="GO" id="GO:0008234">
    <property type="term" value="F:cysteine-type peptidase activity"/>
    <property type="evidence" value="ECO:0007669"/>
    <property type="project" value="InterPro"/>
</dbReference>
<dbReference type="Gene3D" id="3.90.70.10">
    <property type="entry name" value="Cysteine proteinases"/>
    <property type="match status" value="1"/>
</dbReference>
<comment type="similarity">
    <text evidence="1">Belongs to the peptidase C1 family.</text>
</comment>
<evidence type="ECO:0000313" key="4">
    <source>
        <dbReference type="EMBL" id="MBF7809409.1"/>
    </source>
</evidence>
<dbReference type="AlphaFoldDB" id="A0A1S8R3H0"/>
<dbReference type="SMART" id="SM00645">
    <property type="entry name" value="Pept_C1"/>
    <property type="match status" value="1"/>
</dbReference>
<dbReference type="Proteomes" id="UP000822184">
    <property type="component" value="Unassembled WGS sequence"/>
</dbReference>
<dbReference type="InterPro" id="IPR013128">
    <property type="entry name" value="Peptidase_C1A"/>
</dbReference>
<dbReference type="EMBL" id="JADOEF010000001">
    <property type="protein sequence ID" value="MBF7809409.1"/>
    <property type="molecule type" value="Genomic_DNA"/>
</dbReference>
<dbReference type="OMA" id="GCHAMTI"/>
<organism evidence="5 6">
    <name type="scientific">Clostridium beijerinckii</name>
    <name type="common">Clostridium MP</name>
    <dbReference type="NCBI Taxonomy" id="1520"/>
    <lineage>
        <taxon>Bacteria</taxon>
        <taxon>Bacillati</taxon>
        <taxon>Bacillota</taxon>
        <taxon>Clostridia</taxon>
        <taxon>Eubacteriales</taxon>
        <taxon>Clostridiaceae</taxon>
        <taxon>Clostridium</taxon>
    </lineage>
</organism>
<dbReference type="EMBL" id="JABTDW010000001">
    <property type="protein sequence ID" value="NSB13453.1"/>
    <property type="molecule type" value="Genomic_DNA"/>
</dbReference>
<proteinExistence type="inferred from homology"/>
<reference evidence="4" key="2">
    <citation type="submission" date="2020-11" db="EMBL/GenBank/DDBJ databases">
        <authorList>
            <person name="Thieme N."/>
            <person name="Liebl W."/>
            <person name="Zverlov V."/>
        </authorList>
    </citation>
    <scope>NUCLEOTIDE SEQUENCE</scope>
    <source>
        <strain evidence="4">NT08</strain>
    </source>
</reference>
<keyword evidence="2" id="KW-0732">Signal</keyword>
<evidence type="ECO:0000259" key="3">
    <source>
        <dbReference type="SMART" id="SM00645"/>
    </source>
</evidence>
<sequence>MKLKKISIKVLACSLIVMGALIPTQNSYAKTLHPTGLKELHESIPGIKMVENSDSKIQLPAKVDLSSKFPKVSNQGDLGSCVAWATGYADKTYQEGLEWKWGLGTNDHVFSPAYIYNQIHQDDSADGGGALFSDAFKLLEEQGCTTLSDMPYDGSEYSWEVTPTDEQKANAAKYKAKSWSQLPDGDYNAIKAQIAAGNPVVIGISVYPDFDNLNSDNPIYDQIDGENRGGHAVCVVGYDDSKKAVKIINSWGKDWGINGYGWISYDLIRSQSMEAYVMTDAE</sequence>
<name>A0A1S8R3H0_CLOBE</name>
<dbReference type="PANTHER" id="PTHR12411">
    <property type="entry name" value="CYSTEINE PROTEASE FAMILY C1-RELATED"/>
    <property type="match status" value="1"/>
</dbReference>
<protein>
    <submittedName>
        <fullName evidence="4">C1 family peptidase</fullName>
    </submittedName>
    <submittedName>
        <fullName evidence="5">C1A family cysteine protease</fullName>
    </submittedName>
</protein>
<dbReference type="InterPro" id="IPR038765">
    <property type="entry name" value="Papain-like_cys_pep_sf"/>
</dbReference>
<feature type="signal peptide" evidence="2">
    <location>
        <begin position="1"/>
        <end position="29"/>
    </location>
</feature>
<dbReference type="RefSeq" id="WP_012059999.1">
    <property type="nucleotide sequence ID" value="NZ_CP073279.1"/>
</dbReference>
<evidence type="ECO:0000256" key="2">
    <source>
        <dbReference type="SAM" id="SignalP"/>
    </source>
</evidence>
<comment type="caution">
    <text evidence="5">The sequence shown here is derived from an EMBL/GenBank/DDBJ whole genome shotgun (WGS) entry which is preliminary data.</text>
</comment>